<dbReference type="EMBL" id="AMZY02000006">
    <property type="protein sequence ID" value="EMS34353.1"/>
    <property type="molecule type" value="Genomic_DNA"/>
</dbReference>
<proteinExistence type="predicted"/>
<dbReference type="InParanoid" id="M7XIJ3"/>
<reference evidence="1" key="1">
    <citation type="submission" date="2013-01" db="EMBL/GenBank/DDBJ databases">
        <title>Genome assembly of Mariniradius saccharolyticus AK6.</title>
        <authorList>
            <person name="Vaidya B."/>
            <person name="Khatri I."/>
            <person name="Tanuku N.R.S."/>
            <person name="Subramanian S."/>
            <person name="Pinnaka A."/>
        </authorList>
    </citation>
    <scope>NUCLEOTIDE SEQUENCE [LARGE SCALE GENOMIC DNA]</scope>
    <source>
        <strain evidence="1">AK6</strain>
    </source>
</reference>
<organism evidence="1 2">
    <name type="scientific">Mariniradius saccharolyticus AK6</name>
    <dbReference type="NCBI Taxonomy" id="1239962"/>
    <lineage>
        <taxon>Bacteria</taxon>
        <taxon>Pseudomonadati</taxon>
        <taxon>Bacteroidota</taxon>
        <taxon>Cytophagia</taxon>
        <taxon>Cytophagales</taxon>
        <taxon>Cyclobacteriaceae</taxon>
        <taxon>Mariniradius</taxon>
    </lineage>
</organism>
<dbReference type="AlphaFoldDB" id="M7XIJ3"/>
<evidence type="ECO:0000313" key="2">
    <source>
        <dbReference type="Proteomes" id="UP000010953"/>
    </source>
</evidence>
<comment type="caution">
    <text evidence="1">The sequence shown here is derived from an EMBL/GenBank/DDBJ whole genome shotgun (WGS) entry which is preliminary data.</text>
</comment>
<gene>
    <name evidence="1" type="ORF">C943_03572</name>
</gene>
<dbReference type="Proteomes" id="UP000010953">
    <property type="component" value="Unassembled WGS sequence"/>
</dbReference>
<evidence type="ECO:0000313" key="1">
    <source>
        <dbReference type="EMBL" id="EMS34353.1"/>
    </source>
</evidence>
<name>M7XIJ3_9BACT</name>
<accession>M7XIJ3</accession>
<keyword evidence="2" id="KW-1185">Reference proteome</keyword>
<protein>
    <submittedName>
        <fullName evidence="1">Uncharacterized protein</fullName>
    </submittedName>
</protein>
<sequence length="42" mass="4822">MIAVKKSSFIILIPFSNCTISLNLKEIRVDFQLRTPLVLVIF</sequence>